<evidence type="ECO:0000256" key="4">
    <source>
        <dbReference type="SAM" id="MobiDB-lite"/>
    </source>
</evidence>
<feature type="compositionally biased region" description="Low complexity" evidence="4">
    <location>
        <begin position="548"/>
        <end position="563"/>
    </location>
</feature>
<dbReference type="Pfam" id="PF00400">
    <property type="entry name" value="WD40"/>
    <property type="match status" value="1"/>
</dbReference>
<dbReference type="SUPFAM" id="SSF50729">
    <property type="entry name" value="PH domain-like"/>
    <property type="match status" value="1"/>
</dbReference>
<evidence type="ECO:0000256" key="1">
    <source>
        <dbReference type="ARBA" id="ARBA00022574"/>
    </source>
</evidence>
<evidence type="ECO:0000259" key="5">
    <source>
        <dbReference type="PROSITE" id="PS50197"/>
    </source>
</evidence>
<keyword evidence="2" id="KW-0677">Repeat</keyword>
<dbReference type="InterPro" id="IPR036372">
    <property type="entry name" value="BEACH_dom_sf"/>
</dbReference>
<dbReference type="PANTHER" id="PTHR13743">
    <property type="entry name" value="BEIGE/BEACH-RELATED"/>
    <property type="match status" value="1"/>
</dbReference>
<dbReference type="Gene3D" id="2.130.10.10">
    <property type="entry name" value="YVTN repeat-like/Quinoprotein amine dehydrogenase"/>
    <property type="match status" value="2"/>
</dbReference>
<dbReference type="SUPFAM" id="SSF81837">
    <property type="entry name" value="BEACH domain"/>
    <property type="match status" value="1"/>
</dbReference>
<feature type="repeat" description="WD" evidence="3">
    <location>
        <begin position="589"/>
        <end position="630"/>
    </location>
</feature>
<dbReference type="Pfam" id="PF14844">
    <property type="entry name" value="PH_BEACH"/>
    <property type="match status" value="1"/>
</dbReference>
<dbReference type="Gene3D" id="1.10.1540.10">
    <property type="entry name" value="BEACH domain"/>
    <property type="match status" value="1"/>
</dbReference>
<accession>A0A6B2KY56</accession>
<dbReference type="InterPro" id="IPR019775">
    <property type="entry name" value="WD40_repeat_CS"/>
</dbReference>
<reference evidence="7" key="1">
    <citation type="journal article" date="2020" name="J. Eukaryot. Microbiol.">
        <title>De novo Sequencing, Assembly and Annotation of the Transcriptome for the Free-Living Testate Amoeba Arcella intermedia.</title>
        <authorList>
            <person name="Ribeiro G.M."/>
            <person name="Porfirio-Sousa A.L."/>
            <person name="Maurer-Alcala X.X."/>
            <person name="Katz L.A."/>
            <person name="Lahr D.J.G."/>
        </authorList>
    </citation>
    <scope>NUCLEOTIDE SEQUENCE</scope>
</reference>
<dbReference type="PROSITE" id="PS00678">
    <property type="entry name" value="WD_REPEATS_1"/>
    <property type="match status" value="1"/>
</dbReference>
<dbReference type="SMART" id="SM00320">
    <property type="entry name" value="WD40"/>
    <property type="match status" value="4"/>
</dbReference>
<dbReference type="PROSITE" id="PS50294">
    <property type="entry name" value="WD_REPEATS_REGION"/>
    <property type="match status" value="1"/>
</dbReference>
<dbReference type="SMART" id="SM01026">
    <property type="entry name" value="Beach"/>
    <property type="match status" value="1"/>
</dbReference>
<dbReference type="InterPro" id="IPR001680">
    <property type="entry name" value="WD40_rpt"/>
</dbReference>
<feature type="region of interest" description="Disordered" evidence="4">
    <location>
        <begin position="541"/>
        <end position="570"/>
    </location>
</feature>
<feature type="domain" description="BEACH-type PH" evidence="6">
    <location>
        <begin position="1"/>
        <end position="82"/>
    </location>
</feature>
<dbReference type="InterPro" id="IPR011993">
    <property type="entry name" value="PH-like_dom_sf"/>
</dbReference>
<evidence type="ECO:0000259" key="6">
    <source>
        <dbReference type="PROSITE" id="PS51783"/>
    </source>
</evidence>
<dbReference type="PROSITE" id="PS50197">
    <property type="entry name" value="BEACH"/>
    <property type="match status" value="1"/>
</dbReference>
<organism evidence="7">
    <name type="scientific">Arcella intermedia</name>
    <dbReference type="NCBI Taxonomy" id="1963864"/>
    <lineage>
        <taxon>Eukaryota</taxon>
        <taxon>Amoebozoa</taxon>
        <taxon>Tubulinea</taxon>
        <taxon>Elardia</taxon>
        <taxon>Arcellinida</taxon>
        <taxon>Sphaerothecina</taxon>
        <taxon>Arcellidae</taxon>
        <taxon>Arcella</taxon>
    </lineage>
</organism>
<dbReference type="AlphaFoldDB" id="A0A6B2KY56"/>
<dbReference type="CDD" id="cd06071">
    <property type="entry name" value="Beach"/>
    <property type="match status" value="1"/>
</dbReference>
<feature type="domain" description="BEACH" evidence="5">
    <location>
        <begin position="95"/>
        <end position="386"/>
    </location>
</feature>
<dbReference type="PROSITE" id="PS50082">
    <property type="entry name" value="WD_REPEATS_2"/>
    <property type="match status" value="1"/>
</dbReference>
<evidence type="ECO:0000313" key="7">
    <source>
        <dbReference type="EMBL" id="NDV29622.1"/>
    </source>
</evidence>
<keyword evidence="1 3" id="KW-0853">WD repeat</keyword>
<sequence>MIGEHRLYFIDEHEFQDQEEEKRKITSVRHNFTVDYEYIKEIHNRRYLLKNIALEIFLTTGKTYFLAFMTETDRNKTYEKLLKMELPNLTREAETLLSPSMLSPSITQKWQKGLITNFEYLMILNTLSERTFNDLTQYPVLPFVLADYISEKLNLSEESTFRDLSKPMGAQNPERLERFWEKYRMLETMKEKPYLYGSHYSNMGSVLHFLIRMEPFSRYLIEFQGGKFDVPDRIFFSLAQAWDLSSKTSNSDVKELIPEFFTIPEFLVNDNKFDLGKTQNRKSVSEVELPVWAHNSPRTFIFNHMEALESDYVSSQLHLWIDLIFGSKQRGVEALEASNAFHPLTYEGSVNVEQIQDPLEKAAAIAQINSFGQTPKQIFFKPHPKRFPKESHMKMNIASHPEQIVSRRPLKLSKAIYGLSYVENEIVILGPNRTVFWEKHFKGKPRILQWGNWDGTLRVVSMKDDQVILSLDGLAIQLDTINCADVSQDGTIIACGFKSSLVRLWMKRPRYIKKFQRQQQIKMKQQVEHLKRTSELSAATMKTSGGIPRYDPLDSPRSPSSPSKQKFGGFTQSNNVAKTVIEIEFVGSLDGHQDEVKCIRVCNQHAIAVSGSADGTCIIWDISRRKLLRSLGPHNGPIIALDVEMYWGDIVVVDDPGKEVGNIHLWSINGSPIAQKRLKPRALCVAFTKLKPGLGKNIIITGHSNGEIHLWSAFDLTPLHIIKGTHQFPVCSLAVKEDNMEFTSGDVSGSTITHELRYE</sequence>
<evidence type="ECO:0008006" key="8">
    <source>
        <dbReference type="Google" id="ProtNLM"/>
    </source>
</evidence>
<dbReference type="SUPFAM" id="SSF50978">
    <property type="entry name" value="WD40 repeat-like"/>
    <property type="match status" value="1"/>
</dbReference>
<dbReference type="EMBL" id="GIBP01000653">
    <property type="protein sequence ID" value="NDV29622.1"/>
    <property type="molecule type" value="Transcribed_RNA"/>
</dbReference>
<dbReference type="Gene3D" id="2.30.29.30">
    <property type="entry name" value="Pleckstrin-homology domain (PH domain)/Phosphotyrosine-binding domain (PTB)"/>
    <property type="match status" value="1"/>
</dbReference>
<dbReference type="InterPro" id="IPR015943">
    <property type="entry name" value="WD40/YVTN_repeat-like_dom_sf"/>
</dbReference>
<dbReference type="InterPro" id="IPR036322">
    <property type="entry name" value="WD40_repeat_dom_sf"/>
</dbReference>
<dbReference type="InterPro" id="IPR023362">
    <property type="entry name" value="PH-BEACH_dom"/>
</dbReference>
<dbReference type="InterPro" id="IPR000409">
    <property type="entry name" value="BEACH_dom"/>
</dbReference>
<dbReference type="FunFam" id="1.10.1540.10:FF:000001">
    <property type="entry name" value="neurobeachin isoform X1"/>
    <property type="match status" value="1"/>
</dbReference>
<proteinExistence type="predicted"/>
<dbReference type="Pfam" id="PF02138">
    <property type="entry name" value="Beach"/>
    <property type="match status" value="1"/>
</dbReference>
<dbReference type="InterPro" id="IPR050865">
    <property type="entry name" value="BEACH_Domain"/>
</dbReference>
<dbReference type="PROSITE" id="PS51783">
    <property type="entry name" value="PH_BEACH"/>
    <property type="match status" value="1"/>
</dbReference>
<protein>
    <recommendedName>
        <fullName evidence="8">BEACH domain-containing protein</fullName>
    </recommendedName>
</protein>
<dbReference type="CDD" id="cd01201">
    <property type="entry name" value="PH_BEACH"/>
    <property type="match status" value="1"/>
</dbReference>
<evidence type="ECO:0000256" key="3">
    <source>
        <dbReference type="PROSITE-ProRule" id="PRU00221"/>
    </source>
</evidence>
<dbReference type="PANTHER" id="PTHR13743:SF86">
    <property type="entry name" value="LYSOSOMAL-TRAFFICKING REGULATOR"/>
    <property type="match status" value="1"/>
</dbReference>
<name>A0A6B2KY56_9EUKA</name>
<evidence type="ECO:0000256" key="2">
    <source>
        <dbReference type="ARBA" id="ARBA00022737"/>
    </source>
</evidence>